<dbReference type="GeneID" id="41329334"/>
<organism evidence="1 2">
    <name type="scientific">Promethearchaeum syntrophicum</name>
    <dbReference type="NCBI Taxonomy" id="2594042"/>
    <lineage>
        <taxon>Archaea</taxon>
        <taxon>Promethearchaeati</taxon>
        <taxon>Promethearchaeota</taxon>
        <taxon>Promethearchaeia</taxon>
        <taxon>Promethearchaeales</taxon>
        <taxon>Promethearchaeaceae</taxon>
        <taxon>Promethearchaeum</taxon>
    </lineage>
</organism>
<name>A0A5B9DAB1_9ARCH</name>
<accession>A0A5B9DAB1</accession>
<dbReference type="AlphaFoldDB" id="A0A5B9DAB1"/>
<protein>
    <submittedName>
        <fullName evidence="1">Uncharacterized protein</fullName>
    </submittedName>
</protein>
<dbReference type="Proteomes" id="UP000321408">
    <property type="component" value="Chromosome"/>
</dbReference>
<keyword evidence="2" id="KW-1185">Reference proteome</keyword>
<evidence type="ECO:0000313" key="2">
    <source>
        <dbReference type="Proteomes" id="UP000321408"/>
    </source>
</evidence>
<reference evidence="1 2" key="2">
    <citation type="journal article" date="2024" name="Int. J. Syst. Evol. Microbiol.">
        <title>Promethearchaeum syntrophicum gen. nov., sp. nov., an anaerobic, obligately syntrophic archaeon, the first isolate of the lineage 'Asgard' archaea, and proposal of the new archaeal phylum Promethearchaeota phyl. nov. and kingdom Promethearchaeati regn. nov.</title>
        <authorList>
            <person name="Imachi H."/>
            <person name="Nobu M.K."/>
            <person name="Kato S."/>
            <person name="Takaki Y."/>
            <person name="Miyazaki M."/>
            <person name="Miyata M."/>
            <person name="Ogawara M."/>
            <person name="Saito Y."/>
            <person name="Sakai S."/>
            <person name="Tahara Y.O."/>
            <person name="Takano Y."/>
            <person name="Tasumi E."/>
            <person name="Uematsu K."/>
            <person name="Yoshimura T."/>
            <person name="Itoh T."/>
            <person name="Ohkuma M."/>
            <person name="Takai K."/>
        </authorList>
    </citation>
    <scope>NUCLEOTIDE SEQUENCE [LARGE SCALE GENOMIC DNA]</scope>
    <source>
        <strain evidence="1 2">MK-D1</strain>
    </source>
</reference>
<dbReference type="RefSeq" id="WP_147662422.1">
    <property type="nucleotide sequence ID" value="NZ_CP042905.2"/>
</dbReference>
<reference evidence="1 2" key="1">
    <citation type="journal article" date="2020" name="Nature">
        <title>Isolation of an archaeon at the prokaryote-eukaryote interface.</title>
        <authorList>
            <person name="Imachi H."/>
            <person name="Nobu M.K."/>
            <person name="Nakahara N."/>
            <person name="Morono Y."/>
            <person name="Ogawara M."/>
            <person name="Takaki Y."/>
            <person name="Takano Y."/>
            <person name="Uematsu K."/>
            <person name="Ikuta T."/>
            <person name="Ito M."/>
            <person name="Matsui Y."/>
            <person name="Miyazaki M."/>
            <person name="Murata K."/>
            <person name="Saito Y."/>
            <person name="Sakai S."/>
            <person name="Song C."/>
            <person name="Tasumi E."/>
            <person name="Yamanaka Y."/>
            <person name="Yamaguchi T."/>
            <person name="Kamagata Y."/>
            <person name="Tamaki H."/>
            <person name="Takai K."/>
        </authorList>
    </citation>
    <scope>NUCLEOTIDE SEQUENCE [LARGE SCALE GENOMIC DNA]</scope>
    <source>
        <strain evidence="1 2">MK-D1</strain>
    </source>
</reference>
<dbReference type="EMBL" id="CP042905">
    <property type="protein sequence ID" value="QEE15516.1"/>
    <property type="molecule type" value="Genomic_DNA"/>
</dbReference>
<sequence>MAILEVIISHQSEVLLSRRYYNSSIINDDKYKEGLIHGIEILAENLEDDIQKFTLGTYTIVLLTQNIPFTEKSEKKSYIHIYCIVNKNTDIDWLRKAMKNTLSSFTSRFTSYDIINHNRSKFTIFNERVDKILGDLIYKKEDRFRNVFI</sequence>
<dbReference type="KEGG" id="psyt:DSAG12_01342"/>
<proteinExistence type="predicted"/>
<gene>
    <name evidence="1" type="ORF">DSAG12_01342</name>
</gene>
<evidence type="ECO:0000313" key="1">
    <source>
        <dbReference type="EMBL" id="QEE15516.1"/>
    </source>
</evidence>